<dbReference type="EnsemblMetazoa" id="Aqu2.1.39864_001">
    <property type="protein sequence ID" value="Aqu2.1.39864_001"/>
    <property type="gene ID" value="Aqu2.1.39864"/>
</dbReference>
<dbReference type="AlphaFoldDB" id="A0A1X7VIX1"/>
<accession>A0A1X7VIX1</accession>
<reference evidence="2" key="1">
    <citation type="submission" date="2017-05" db="UniProtKB">
        <authorList>
            <consortium name="EnsemblMetazoa"/>
        </authorList>
    </citation>
    <scope>IDENTIFICATION</scope>
</reference>
<organism evidence="2">
    <name type="scientific">Amphimedon queenslandica</name>
    <name type="common">Sponge</name>
    <dbReference type="NCBI Taxonomy" id="400682"/>
    <lineage>
        <taxon>Eukaryota</taxon>
        <taxon>Metazoa</taxon>
        <taxon>Porifera</taxon>
        <taxon>Demospongiae</taxon>
        <taxon>Heteroscleromorpha</taxon>
        <taxon>Haplosclerida</taxon>
        <taxon>Niphatidae</taxon>
        <taxon>Amphimedon</taxon>
    </lineage>
</organism>
<evidence type="ECO:0008006" key="3">
    <source>
        <dbReference type="Google" id="ProtNLM"/>
    </source>
</evidence>
<dbReference type="InParanoid" id="A0A1X7VIX1"/>
<proteinExistence type="predicted"/>
<feature type="transmembrane region" description="Helical" evidence="1">
    <location>
        <begin position="101"/>
        <end position="125"/>
    </location>
</feature>
<keyword evidence="1" id="KW-0472">Membrane</keyword>
<evidence type="ECO:0000256" key="1">
    <source>
        <dbReference type="SAM" id="Phobius"/>
    </source>
</evidence>
<sequence length="483" mass="53964">MENKNYIPTSPLYDCADNHGTQLNLPSSQIPQTVDDNVRYQESEFGDYSHLSHQSGPSLRSNQKSTASAQVYDAPYEVLNRKSVDTRDSAAKSPQCTVGKVLLIIILVLILLLLVSILAMLFYLASKVSCNCTIASNYTGASAGLTNGNCTAENNVTLLQSKMDYISEQNTNNSLLLQDKMNSVLNEIKGHTNITKMSAETILQLLNTTIFNDIQQTVDELLELQHGVSFFHPISCESIKELQPNSLTGYYYINSRKIYCNMDELCGQEGGWTRIAYLDMSDITQNCPEEFSGYVNYRVCGLPYNSNGTCRSVKFLTGNKSYTQICGRVLGYQRGTTDGIRSNTSIDSPYLDGVSITRGSPREHVWSYIAAWSSSVAASCPCSNGNANANVPSFVRNYYYCESGSFGVPNITRSYYWDQLWDGTFCSGIESACCEPKNITPPPWFYRDYGNATSTDYLELRICCDEPWTNEDVLVRLYELYVK</sequence>
<keyword evidence="1" id="KW-1133">Transmembrane helix</keyword>
<evidence type="ECO:0000313" key="2">
    <source>
        <dbReference type="EnsemblMetazoa" id="Aqu2.1.39864_001"/>
    </source>
</evidence>
<name>A0A1X7VIX1_AMPQE</name>
<keyword evidence="1" id="KW-0812">Transmembrane</keyword>
<protein>
    <recommendedName>
        <fullName evidence="3">Fibrinogen C-terminal domain-containing protein</fullName>
    </recommendedName>
</protein>
<dbReference type="OrthoDB" id="5971203at2759"/>